<gene>
    <name evidence="5" type="ORF">G4Y79_12430</name>
</gene>
<proteinExistence type="predicted"/>
<organism evidence="5 6">
    <name type="scientific">Phototrophicus methaneseepsis</name>
    <dbReference type="NCBI Taxonomy" id="2710758"/>
    <lineage>
        <taxon>Bacteria</taxon>
        <taxon>Bacillati</taxon>
        <taxon>Chloroflexota</taxon>
        <taxon>Candidatus Thermofontia</taxon>
        <taxon>Phototrophicales</taxon>
        <taxon>Phototrophicaceae</taxon>
        <taxon>Phototrophicus</taxon>
    </lineage>
</organism>
<reference evidence="5 6" key="1">
    <citation type="submission" date="2020-02" db="EMBL/GenBank/DDBJ databases">
        <authorList>
            <person name="Zheng R.K."/>
            <person name="Sun C.M."/>
        </authorList>
    </citation>
    <scope>NUCLEOTIDE SEQUENCE [LARGE SCALE GENOMIC DNA]</scope>
    <source>
        <strain evidence="6">rifampicinis</strain>
    </source>
</reference>
<dbReference type="SUPFAM" id="SSF48008">
    <property type="entry name" value="GntR ligand-binding domain-like"/>
    <property type="match status" value="1"/>
</dbReference>
<dbReference type="Gene3D" id="1.10.10.10">
    <property type="entry name" value="Winged helix-like DNA-binding domain superfamily/Winged helix DNA-binding domain"/>
    <property type="match status" value="1"/>
</dbReference>
<dbReference type="InterPro" id="IPR011711">
    <property type="entry name" value="GntR_C"/>
</dbReference>
<dbReference type="PROSITE" id="PS50949">
    <property type="entry name" value="HTH_GNTR"/>
    <property type="match status" value="1"/>
</dbReference>
<evidence type="ECO:0000259" key="4">
    <source>
        <dbReference type="PROSITE" id="PS50949"/>
    </source>
</evidence>
<evidence type="ECO:0000313" key="5">
    <source>
        <dbReference type="EMBL" id="QPC80524.1"/>
    </source>
</evidence>
<evidence type="ECO:0000256" key="2">
    <source>
        <dbReference type="ARBA" id="ARBA00023125"/>
    </source>
</evidence>
<dbReference type="PANTHER" id="PTHR43537">
    <property type="entry name" value="TRANSCRIPTIONAL REGULATOR, GNTR FAMILY"/>
    <property type="match status" value="1"/>
</dbReference>
<keyword evidence="1" id="KW-0805">Transcription regulation</keyword>
<dbReference type="Proteomes" id="UP000594468">
    <property type="component" value="Chromosome"/>
</dbReference>
<dbReference type="InterPro" id="IPR036390">
    <property type="entry name" value="WH_DNA-bd_sf"/>
</dbReference>
<evidence type="ECO:0000256" key="3">
    <source>
        <dbReference type="ARBA" id="ARBA00023163"/>
    </source>
</evidence>
<keyword evidence="3" id="KW-0804">Transcription</keyword>
<dbReference type="InterPro" id="IPR008920">
    <property type="entry name" value="TF_FadR/GntR_C"/>
</dbReference>
<keyword evidence="2" id="KW-0238">DNA-binding</keyword>
<dbReference type="SUPFAM" id="SSF46785">
    <property type="entry name" value="Winged helix' DNA-binding domain"/>
    <property type="match status" value="1"/>
</dbReference>
<dbReference type="EMBL" id="CP062983">
    <property type="protein sequence ID" value="QPC80524.1"/>
    <property type="molecule type" value="Genomic_DNA"/>
</dbReference>
<dbReference type="CDD" id="cd07377">
    <property type="entry name" value="WHTH_GntR"/>
    <property type="match status" value="1"/>
</dbReference>
<sequence length="230" mass="26585">MTSKSLQPLQQPQALYKSVQDAIRDYILENELKPGSALPSETQLTKMLGVSRNSVREAVKALQLVGLIESRRGSGIFVGKFSVDPLLDNLPFSLMEDKQQFFDFLEIRRVLETGMIKTAVATITPEQIEELESLLQKMESLAQDDKRFPKEDRLFHQTIYEHLDNDTFIKLLDIFWLMFNRIVDYVDLTRQTPLEIYEKHVAIVRAIKAGDAEEAYQCMARHYDDIKLWG</sequence>
<dbReference type="InterPro" id="IPR036388">
    <property type="entry name" value="WH-like_DNA-bd_sf"/>
</dbReference>
<dbReference type="GO" id="GO:0003700">
    <property type="term" value="F:DNA-binding transcription factor activity"/>
    <property type="evidence" value="ECO:0007669"/>
    <property type="project" value="InterPro"/>
</dbReference>
<dbReference type="SMART" id="SM00895">
    <property type="entry name" value="FCD"/>
    <property type="match status" value="1"/>
</dbReference>
<dbReference type="KEGG" id="pmet:G4Y79_12430"/>
<name>A0A7S8E569_9CHLR</name>
<dbReference type="PANTHER" id="PTHR43537:SF5">
    <property type="entry name" value="UXU OPERON TRANSCRIPTIONAL REGULATOR"/>
    <property type="match status" value="1"/>
</dbReference>
<accession>A0A7S8E569</accession>
<dbReference type="Pfam" id="PF00392">
    <property type="entry name" value="GntR"/>
    <property type="match status" value="1"/>
</dbReference>
<dbReference type="AlphaFoldDB" id="A0A7S8E569"/>
<feature type="domain" description="HTH gntR-type" evidence="4">
    <location>
        <begin position="13"/>
        <end position="81"/>
    </location>
</feature>
<evidence type="ECO:0000313" key="6">
    <source>
        <dbReference type="Proteomes" id="UP000594468"/>
    </source>
</evidence>
<dbReference type="GO" id="GO:0003677">
    <property type="term" value="F:DNA binding"/>
    <property type="evidence" value="ECO:0007669"/>
    <property type="project" value="UniProtKB-KW"/>
</dbReference>
<evidence type="ECO:0000256" key="1">
    <source>
        <dbReference type="ARBA" id="ARBA00023015"/>
    </source>
</evidence>
<dbReference type="Pfam" id="PF07729">
    <property type="entry name" value="FCD"/>
    <property type="match status" value="1"/>
</dbReference>
<keyword evidence="6" id="KW-1185">Reference proteome</keyword>
<dbReference type="Gene3D" id="1.20.120.530">
    <property type="entry name" value="GntR ligand-binding domain-like"/>
    <property type="match status" value="1"/>
</dbReference>
<dbReference type="PRINTS" id="PR00035">
    <property type="entry name" value="HTHGNTR"/>
</dbReference>
<dbReference type="SMART" id="SM00345">
    <property type="entry name" value="HTH_GNTR"/>
    <property type="match status" value="1"/>
</dbReference>
<dbReference type="RefSeq" id="WP_195168599.1">
    <property type="nucleotide sequence ID" value="NZ_CP062983.1"/>
</dbReference>
<dbReference type="InterPro" id="IPR000524">
    <property type="entry name" value="Tscrpt_reg_HTH_GntR"/>
</dbReference>
<protein>
    <submittedName>
        <fullName evidence="5">FadR family transcriptional regulator</fullName>
    </submittedName>
</protein>